<accession>A0A2S6A2G6</accession>
<protein>
    <submittedName>
        <fullName evidence="2">Uncharacterized protein</fullName>
    </submittedName>
</protein>
<keyword evidence="3" id="KW-1185">Reference proteome</keyword>
<evidence type="ECO:0000313" key="3">
    <source>
        <dbReference type="Proteomes" id="UP000238356"/>
    </source>
</evidence>
<proteinExistence type="predicted"/>
<organism evidence="2 3">
    <name type="scientific">Nocardia nova</name>
    <dbReference type="NCBI Taxonomy" id="37330"/>
    <lineage>
        <taxon>Bacteria</taxon>
        <taxon>Bacillati</taxon>
        <taxon>Actinomycetota</taxon>
        <taxon>Actinomycetes</taxon>
        <taxon>Mycobacteriales</taxon>
        <taxon>Nocardiaceae</taxon>
        <taxon>Nocardia</taxon>
    </lineage>
</organism>
<feature type="region of interest" description="Disordered" evidence="1">
    <location>
        <begin position="50"/>
        <end position="79"/>
    </location>
</feature>
<comment type="caution">
    <text evidence="2">The sequence shown here is derived from an EMBL/GenBank/DDBJ whole genome shotgun (WGS) entry which is preliminary data.</text>
</comment>
<sequence length="298" mass="32241">MTPDPAGPVEPRIDVRLGTLTSQRAPRACSGNVDRVVISLIELSGRGVAGDRRRAPTVPSARRDSSHIGRADSGSDTYHSGMRRRRWLRAAVCSIVLIACGCVGAVERDAFERQIRARGGGLVDALPAAAFEAVRNRLGTGDIQAGVVMFVAPESTQFRLVLADQPEQVTRFLADHDDLSTREPAVHLRVRSPQRPSELDDYSYRLGAVSAPRPVRVSAFDDLDGECFSLGDVPGLTRLESIVETARARSGLADGVVPVIVVSRFGRDIRIVADVTSARSDMIAEFDSAGSFLRIRRV</sequence>
<evidence type="ECO:0000313" key="2">
    <source>
        <dbReference type="EMBL" id="PPJ25908.1"/>
    </source>
</evidence>
<dbReference type="EMBL" id="PSZD01000014">
    <property type="protein sequence ID" value="PPJ25908.1"/>
    <property type="molecule type" value="Genomic_DNA"/>
</dbReference>
<dbReference type="Proteomes" id="UP000238356">
    <property type="component" value="Unassembled WGS sequence"/>
</dbReference>
<name>A0A2S6A2G6_9NOCA</name>
<evidence type="ECO:0000256" key="1">
    <source>
        <dbReference type="SAM" id="MobiDB-lite"/>
    </source>
</evidence>
<feature type="compositionally biased region" description="Basic and acidic residues" evidence="1">
    <location>
        <begin position="61"/>
        <end position="70"/>
    </location>
</feature>
<dbReference type="AlphaFoldDB" id="A0A2S6A2G6"/>
<reference evidence="2 3" key="1">
    <citation type="submission" date="2018-02" db="EMBL/GenBank/DDBJ databases">
        <title>8 Nocardia nova and 1 Nocardia cyriacigeorgica strain used for evolution to TMP-SMX.</title>
        <authorList>
            <person name="Mehta H."/>
            <person name="Weng J."/>
            <person name="Shamoo Y."/>
        </authorList>
    </citation>
    <scope>NUCLEOTIDE SEQUENCE [LARGE SCALE GENOMIC DNA]</scope>
    <source>
        <strain evidence="2 3">BAA2227</strain>
    </source>
</reference>
<gene>
    <name evidence="2" type="ORF">C5F51_21640</name>
</gene>